<evidence type="ECO:0000256" key="1">
    <source>
        <dbReference type="SAM" id="MobiDB-lite"/>
    </source>
</evidence>
<dbReference type="Pfam" id="PF13279">
    <property type="entry name" value="4HBT_2"/>
    <property type="match status" value="1"/>
</dbReference>
<evidence type="ECO:0000313" key="3">
    <source>
        <dbReference type="Proteomes" id="UP000799770"/>
    </source>
</evidence>
<keyword evidence="3" id="KW-1185">Reference proteome</keyword>
<feature type="region of interest" description="Disordered" evidence="1">
    <location>
        <begin position="1"/>
        <end position="36"/>
    </location>
</feature>
<reference evidence="2" key="1">
    <citation type="journal article" date="2020" name="Stud. Mycol.">
        <title>101 Dothideomycetes genomes: a test case for predicting lifestyles and emergence of pathogens.</title>
        <authorList>
            <person name="Haridas S."/>
            <person name="Albert R."/>
            <person name="Binder M."/>
            <person name="Bloem J."/>
            <person name="Labutti K."/>
            <person name="Salamov A."/>
            <person name="Andreopoulos B."/>
            <person name="Baker S."/>
            <person name="Barry K."/>
            <person name="Bills G."/>
            <person name="Bluhm B."/>
            <person name="Cannon C."/>
            <person name="Castanera R."/>
            <person name="Culley D."/>
            <person name="Daum C."/>
            <person name="Ezra D."/>
            <person name="Gonzalez J."/>
            <person name="Henrissat B."/>
            <person name="Kuo A."/>
            <person name="Liang C."/>
            <person name="Lipzen A."/>
            <person name="Lutzoni F."/>
            <person name="Magnuson J."/>
            <person name="Mondo S."/>
            <person name="Nolan M."/>
            <person name="Ohm R."/>
            <person name="Pangilinan J."/>
            <person name="Park H.-J."/>
            <person name="Ramirez L."/>
            <person name="Alfaro M."/>
            <person name="Sun H."/>
            <person name="Tritt A."/>
            <person name="Yoshinaga Y."/>
            <person name="Zwiers L.-H."/>
            <person name="Turgeon B."/>
            <person name="Goodwin S."/>
            <person name="Spatafora J."/>
            <person name="Crous P."/>
            <person name="Grigoriev I."/>
        </authorList>
    </citation>
    <scope>NUCLEOTIDE SEQUENCE</scope>
    <source>
        <strain evidence="2">CBS 627.86</strain>
    </source>
</reference>
<organism evidence="2 3">
    <name type="scientific">Lophiotrema nucula</name>
    <dbReference type="NCBI Taxonomy" id="690887"/>
    <lineage>
        <taxon>Eukaryota</taxon>
        <taxon>Fungi</taxon>
        <taxon>Dikarya</taxon>
        <taxon>Ascomycota</taxon>
        <taxon>Pezizomycotina</taxon>
        <taxon>Dothideomycetes</taxon>
        <taxon>Pleosporomycetidae</taxon>
        <taxon>Pleosporales</taxon>
        <taxon>Lophiotremataceae</taxon>
        <taxon>Lophiotrema</taxon>
    </lineage>
</organism>
<accession>A0A6A5ZH39</accession>
<evidence type="ECO:0008006" key="4">
    <source>
        <dbReference type="Google" id="ProtNLM"/>
    </source>
</evidence>
<proteinExistence type="predicted"/>
<dbReference type="Gene3D" id="3.10.129.10">
    <property type="entry name" value="Hotdog Thioesterase"/>
    <property type="match status" value="1"/>
</dbReference>
<gene>
    <name evidence="2" type="ORF">BDV96DRAFT_620131</name>
</gene>
<dbReference type="EMBL" id="ML977317">
    <property type="protein sequence ID" value="KAF2118087.1"/>
    <property type="molecule type" value="Genomic_DNA"/>
</dbReference>
<dbReference type="InterPro" id="IPR029069">
    <property type="entry name" value="HotDog_dom_sf"/>
</dbReference>
<evidence type="ECO:0000313" key="2">
    <source>
        <dbReference type="EMBL" id="KAF2118087.1"/>
    </source>
</evidence>
<name>A0A6A5ZH39_9PLEO</name>
<dbReference type="AlphaFoldDB" id="A0A6A5ZH39"/>
<sequence>MTDSNNSPRKSRLAESAYNSPYDGAGAPTPHPNSDPYAALRAKALATLESMGYDPQTMVERGVVWAEDQDPFGHVMHSQYMTFLGTCFHRIMESYDEFLSEEEYNNMILAKTVVPVVRKYELDIRRQVKYPDSLIATYREDCIEPTRNSGTTSLFSLQQQAIVAEVKGSVTYMDVTIGRPVDIRSLGGGWPKLFDGFTKKAEHARILKDKWDSEHPKGGKAVPTSKI</sequence>
<dbReference type="SUPFAM" id="SSF54637">
    <property type="entry name" value="Thioesterase/thiol ester dehydrase-isomerase"/>
    <property type="match status" value="1"/>
</dbReference>
<protein>
    <recommendedName>
        <fullName evidence="4">Thioesterase-like superfamily-domain-containing protein</fullName>
    </recommendedName>
</protein>
<dbReference type="OrthoDB" id="5538558at2759"/>
<dbReference type="Proteomes" id="UP000799770">
    <property type="component" value="Unassembled WGS sequence"/>
</dbReference>